<accession>A0A0D0AFJ9</accession>
<dbReference type="OrthoDB" id="77828at2759"/>
<reference evidence="2" key="2">
    <citation type="submission" date="2015-01" db="EMBL/GenBank/DDBJ databases">
        <title>Evolutionary Origins and Diversification of the Mycorrhizal Mutualists.</title>
        <authorList>
            <consortium name="DOE Joint Genome Institute"/>
            <consortium name="Mycorrhizal Genomics Consortium"/>
            <person name="Kohler A."/>
            <person name="Kuo A."/>
            <person name="Nagy L.G."/>
            <person name="Floudas D."/>
            <person name="Copeland A."/>
            <person name="Barry K.W."/>
            <person name="Cichocki N."/>
            <person name="Veneault-Fourrey C."/>
            <person name="LaButti K."/>
            <person name="Lindquist E.A."/>
            <person name="Lipzen A."/>
            <person name="Lundell T."/>
            <person name="Morin E."/>
            <person name="Murat C."/>
            <person name="Riley R."/>
            <person name="Ohm R."/>
            <person name="Sun H."/>
            <person name="Tunlid A."/>
            <person name="Henrissat B."/>
            <person name="Grigoriev I.V."/>
            <person name="Hibbett D.S."/>
            <person name="Martin F."/>
        </authorList>
    </citation>
    <scope>NUCLEOTIDE SEQUENCE [LARGE SCALE GENOMIC DNA]</scope>
    <source>
        <strain evidence="2">UH-Slu-Lm8-n1</strain>
    </source>
</reference>
<dbReference type="EMBL" id="KN835489">
    <property type="protein sequence ID" value="KIK36919.1"/>
    <property type="molecule type" value="Genomic_DNA"/>
</dbReference>
<dbReference type="Proteomes" id="UP000054485">
    <property type="component" value="Unassembled WGS sequence"/>
</dbReference>
<organism evidence="1 2">
    <name type="scientific">Suillus luteus UH-Slu-Lm8-n1</name>
    <dbReference type="NCBI Taxonomy" id="930992"/>
    <lineage>
        <taxon>Eukaryota</taxon>
        <taxon>Fungi</taxon>
        <taxon>Dikarya</taxon>
        <taxon>Basidiomycota</taxon>
        <taxon>Agaricomycotina</taxon>
        <taxon>Agaricomycetes</taxon>
        <taxon>Agaricomycetidae</taxon>
        <taxon>Boletales</taxon>
        <taxon>Suillineae</taxon>
        <taxon>Suillaceae</taxon>
        <taxon>Suillus</taxon>
    </lineage>
</organism>
<dbReference type="STRING" id="930992.A0A0D0AFJ9"/>
<evidence type="ECO:0000313" key="1">
    <source>
        <dbReference type="EMBL" id="KIK36919.1"/>
    </source>
</evidence>
<dbReference type="AlphaFoldDB" id="A0A0D0AFJ9"/>
<gene>
    <name evidence="1" type="ORF">CY34DRAFT_16064</name>
</gene>
<protein>
    <submittedName>
        <fullName evidence="1">Uncharacterized protein</fullName>
    </submittedName>
</protein>
<proteinExistence type="predicted"/>
<dbReference type="InParanoid" id="A0A0D0AFJ9"/>
<sequence>MKMKYLLCGLLSSYMNKAHSSSVKYVISKEDAYLLNPPIYEEDDTYVPMTLKLLIAPVRETMCAMVIKDKNPKVRVKDIMGWLQISHHYWKHISLQAVEQAMQLIILD</sequence>
<name>A0A0D0AFJ9_9AGAM</name>
<keyword evidence="2" id="KW-1185">Reference proteome</keyword>
<dbReference type="HOGENOM" id="CLU_2198751_0_0_1"/>
<evidence type="ECO:0000313" key="2">
    <source>
        <dbReference type="Proteomes" id="UP000054485"/>
    </source>
</evidence>
<reference evidence="1 2" key="1">
    <citation type="submission" date="2014-04" db="EMBL/GenBank/DDBJ databases">
        <authorList>
            <consortium name="DOE Joint Genome Institute"/>
            <person name="Kuo A."/>
            <person name="Ruytinx J."/>
            <person name="Rineau F."/>
            <person name="Colpaert J."/>
            <person name="Kohler A."/>
            <person name="Nagy L.G."/>
            <person name="Floudas D."/>
            <person name="Copeland A."/>
            <person name="Barry K.W."/>
            <person name="Cichocki N."/>
            <person name="Veneault-Fourrey C."/>
            <person name="LaButti K."/>
            <person name="Lindquist E.A."/>
            <person name="Lipzen A."/>
            <person name="Lundell T."/>
            <person name="Morin E."/>
            <person name="Murat C."/>
            <person name="Sun H."/>
            <person name="Tunlid A."/>
            <person name="Henrissat B."/>
            <person name="Grigoriev I.V."/>
            <person name="Hibbett D.S."/>
            <person name="Martin F."/>
            <person name="Nordberg H.P."/>
            <person name="Cantor M.N."/>
            <person name="Hua S.X."/>
        </authorList>
    </citation>
    <scope>NUCLEOTIDE SEQUENCE [LARGE SCALE GENOMIC DNA]</scope>
    <source>
        <strain evidence="1 2">UH-Slu-Lm8-n1</strain>
    </source>
</reference>